<keyword evidence="2" id="KW-0472">Membrane</keyword>
<dbReference type="RefSeq" id="WP_260592251.1">
    <property type="nucleotide sequence ID" value="NZ_CP104003.1"/>
</dbReference>
<name>A0A9E7R0F5_9EURY</name>
<evidence type="ECO:0000313" key="4">
    <source>
        <dbReference type="Proteomes" id="UP001057580"/>
    </source>
</evidence>
<gene>
    <name evidence="3" type="ORF">N0B31_14035</name>
</gene>
<dbReference type="EMBL" id="CP104003">
    <property type="protein sequence ID" value="UWM53257.1"/>
    <property type="molecule type" value="Genomic_DNA"/>
</dbReference>
<evidence type="ECO:0000313" key="3">
    <source>
        <dbReference type="EMBL" id="UWM53257.1"/>
    </source>
</evidence>
<organism evidence="3 4">
    <name type="scientific">Salinirubellus salinus</name>
    <dbReference type="NCBI Taxonomy" id="1364945"/>
    <lineage>
        <taxon>Archaea</taxon>
        <taxon>Methanobacteriati</taxon>
        <taxon>Methanobacteriota</taxon>
        <taxon>Stenosarchaea group</taxon>
        <taxon>Halobacteria</taxon>
        <taxon>Halobacteriales</taxon>
        <taxon>Natronomonadaceae</taxon>
        <taxon>Salinirubellus</taxon>
    </lineage>
</organism>
<sequence>MSDELVDPRCPDCGEPVGTTATYCMHCSADLSDRGPIDAAAERSATGPTSTDGRDGDDGPLLDPDGAVDDSLTVVVGVVGGLVVGLVATFALLFFDAGLALLGVVVWVGATVYLVRRRTVQAAVSKAAYGVALVLLLVPLIPLSPAVETSTGGDRVVGAVVLTVLVGVPALVAAGVGYLASRYVPDSSVA</sequence>
<dbReference type="KEGG" id="ssai:N0B31_14035"/>
<evidence type="ECO:0000256" key="2">
    <source>
        <dbReference type="SAM" id="Phobius"/>
    </source>
</evidence>
<dbReference type="AlphaFoldDB" id="A0A9E7R0F5"/>
<feature type="transmembrane region" description="Helical" evidence="2">
    <location>
        <begin position="97"/>
        <end position="115"/>
    </location>
</feature>
<feature type="transmembrane region" description="Helical" evidence="2">
    <location>
        <begin position="72"/>
        <end position="91"/>
    </location>
</feature>
<feature type="transmembrane region" description="Helical" evidence="2">
    <location>
        <begin position="156"/>
        <end position="180"/>
    </location>
</feature>
<feature type="transmembrane region" description="Helical" evidence="2">
    <location>
        <begin position="127"/>
        <end position="144"/>
    </location>
</feature>
<dbReference type="Proteomes" id="UP001057580">
    <property type="component" value="Chromosome"/>
</dbReference>
<proteinExistence type="predicted"/>
<accession>A0A9E7R0F5</accession>
<keyword evidence="4" id="KW-1185">Reference proteome</keyword>
<feature type="region of interest" description="Disordered" evidence="1">
    <location>
        <begin position="41"/>
        <end position="63"/>
    </location>
</feature>
<evidence type="ECO:0000256" key="1">
    <source>
        <dbReference type="SAM" id="MobiDB-lite"/>
    </source>
</evidence>
<reference evidence="3" key="1">
    <citation type="submission" date="2022-09" db="EMBL/GenBank/DDBJ databases">
        <title>Diverse halophilic archaea isolated from saline environments.</title>
        <authorList>
            <person name="Cui H.-L."/>
        </authorList>
    </citation>
    <scope>NUCLEOTIDE SEQUENCE</scope>
    <source>
        <strain evidence="3">ZS-35-S2</strain>
    </source>
</reference>
<protein>
    <submittedName>
        <fullName evidence="3">Zinc ribbon domain-containing protein</fullName>
    </submittedName>
</protein>
<keyword evidence="2" id="KW-0812">Transmembrane</keyword>
<dbReference type="GeneID" id="74943563"/>
<keyword evidence="2" id="KW-1133">Transmembrane helix</keyword>